<sequence>MSTISTPRRVSKGRRIRKPPPTKVRNARTVRPRATSISSQEPLTNPSSATTLRKTFVRRIILLLKRIREPKRPRHSRRFSFIPPGFVTVDPAQFTKSARRRAIYVDF</sequence>
<feature type="region of interest" description="Disordered" evidence="1">
    <location>
        <begin position="1"/>
        <end position="50"/>
    </location>
</feature>
<feature type="compositionally biased region" description="Basic residues" evidence="1">
    <location>
        <begin position="9"/>
        <end position="31"/>
    </location>
</feature>
<evidence type="ECO:0000256" key="1">
    <source>
        <dbReference type="SAM" id="MobiDB-lite"/>
    </source>
</evidence>
<evidence type="ECO:0000313" key="2">
    <source>
        <dbReference type="EMBL" id="KIK09015.1"/>
    </source>
</evidence>
<accession>A0A0C9X9X1</accession>
<reference evidence="2 3" key="1">
    <citation type="submission" date="2014-04" db="EMBL/GenBank/DDBJ databases">
        <authorList>
            <consortium name="DOE Joint Genome Institute"/>
            <person name="Kuo A."/>
            <person name="Kohler A."/>
            <person name="Nagy L.G."/>
            <person name="Floudas D."/>
            <person name="Copeland A."/>
            <person name="Barry K.W."/>
            <person name="Cichocki N."/>
            <person name="Veneault-Fourrey C."/>
            <person name="LaButti K."/>
            <person name="Lindquist E.A."/>
            <person name="Lipzen A."/>
            <person name="Lundell T."/>
            <person name="Morin E."/>
            <person name="Murat C."/>
            <person name="Sun H."/>
            <person name="Tunlid A."/>
            <person name="Henrissat B."/>
            <person name="Grigoriev I.V."/>
            <person name="Hibbett D.S."/>
            <person name="Martin F."/>
            <person name="Nordberg H.P."/>
            <person name="Cantor M.N."/>
            <person name="Hua S.X."/>
        </authorList>
    </citation>
    <scope>NUCLEOTIDE SEQUENCE [LARGE SCALE GENOMIC DNA]</scope>
    <source>
        <strain evidence="2 3">LaAM-08-1</strain>
    </source>
</reference>
<dbReference type="OrthoDB" id="3069260at2759"/>
<dbReference type="EMBL" id="KN838540">
    <property type="protein sequence ID" value="KIK09015.1"/>
    <property type="molecule type" value="Genomic_DNA"/>
</dbReference>
<dbReference type="HOGENOM" id="CLU_2210484_0_0_1"/>
<dbReference type="AlphaFoldDB" id="A0A0C9X9X1"/>
<gene>
    <name evidence="2" type="ORF">K443DRAFT_672056</name>
</gene>
<protein>
    <submittedName>
        <fullName evidence="2">Uncharacterized protein</fullName>
    </submittedName>
</protein>
<evidence type="ECO:0000313" key="3">
    <source>
        <dbReference type="Proteomes" id="UP000054477"/>
    </source>
</evidence>
<keyword evidence="3" id="KW-1185">Reference proteome</keyword>
<name>A0A0C9X9X1_9AGAR</name>
<proteinExistence type="predicted"/>
<reference evidence="3" key="2">
    <citation type="submission" date="2015-01" db="EMBL/GenBank/DDBJ databases">
        <title>Evolutionary Origins and Diversification of the Mycorrhizal Mutualists.</title>
        <authorList>
            <consortium name="DOE Joint Genome Institute"/>
            <consortium name="Mycorrhizal Genomics Consortium"/>
            <person name="Kohler A."/>
            <person name="Kuo A."/>
            <person name="Nagy L.G."/>
            <person name="Floudas D."/>
            <person name="Copeland A."/>
            <person name="Barry K.W."/>
            <person name="Cichocki N."/>
            <person name="Veneault-Fourrey C."/>
            <person name="LaButti K."/>
            <person name="Lindquist E.A."/>
            <person name="Lipzen A."/>
            <person name="Lundell T."/>
            <person name="Morin E."/>
            <person name="Murat C."/>
            <person name="Riley R."/>
            <person name="Ohm R."/>
            <person name="Sun H."/>
            <person name="Tunlid A."/>
            <person name="Henrissat B."/>
            <person name="Grigoriev I.V."/>
            <person name="Hibbett D.S."/>
            <person name="Martin F."/>
        </authorList>
    </citation>
    <scope>NUCLEOTIDE SEQUENCE [LARGE SCALE GENOMIC DNA]</scope>
    <source>
        <strain evidence="3">LaAM-08-1</strain>
    </source>
</reference>
<dbReference type="Proteomes" id="UP000054477">
    <property type="component" value="Unassembled WGS sequence"/>
</dbReference>
<organism evidence="2 3">
    <name type="scientific">Laccaria amethystina LaAM-08-1</name>
    <dbReference type="NCBI Taxonomy" id="1095629"/>
    <lineage>
        <taxon>Eukaryota</taxon>
        <taxon>Fungi</taxon>
        <taxon>Dikarya</taxon>
        <taxon>Basidiomycota</taxon>
        <taxon>Agaricomycotina</taxon>
        <taxon>Agaricomycetes</taxon>
        <taxon>Agaricomycetidae</taxon>
        <taxon>Agaricales</taxon>
        <taxon>Agaricineae</taxon>
        <taxon>Hydnangiaceae</taxon>
        <taxon>Laccaria</taxon>
    </lineage>
</organism>
<feature type="compositionally biased region" description="Polar residues" evidence="1">
    <location>
        <begin position="35"/>
        <end position="50"/>
    </location>
</feature>